<dbReference type="EMBL" id="JBETVU010000013">
    <property type="protein sequence ID" value="MES5150955.1"/>
    <property type="molecule type" value="Genomic_DNA"/>
</dbReference>
<sequence>MQAQIKFRPLVLPKIKQDQIIYKLSDLEQISKLSNEKIHQILADNNIKPSYRNLDSGEYCYSRKSALKARKVIENAEYQEFKRKMYLKGYRTVKEITAELSGRMTANQVNKYLSILTPPIIRSGLNRDRFYRKEIIKELYDYYLNFGKANANKVVVQASNAQYMKDIDKVTTLYRFADKNGFALDKIKFLVHKLQIRPAFKYGQTEFFYKDSCEWLRLQIISHKVKI</sequence>
<comment type="caution">
    <text evidence="1">The sequence shown here is derived from an EMBL/GenBank/DDBJ whole genome shotgun (WGS) entry which is preliminary data.</text>
</comment>
<proteinExistence type="predicted"/>
<evidence type="ECO:0000313" key="2">
    <source>
        <dbReference type="Proteomes" id="UP001434419"/>
    </source>
</evidence>
<reference evidence="1" key="1">
    <citation type="submission" date="2024-06" db="EMBL/GenBank/DDBJ databases">
        <title>Vaginal Lactobacillus fatty acid response mechanisms reveal a metabolite-targeted strategy for bacterial vaginosis treatment.</title>
        <authorList>
            <person name="Zhu M."/>
            <person name="Blainey P.C."/>
            <person name="Bloom S.M."/>
            <person name="Kwon D.S."/>
        </authorList>
    </citation>
    <scope>NUCLEOTIDE SEQUENCE</scope>
    <source>
        <strain evidence="1">194_F1_1</strain>
    </source>
</reference>
<keyword evidence="2" id="KW-1185">Reference proteome</keyword>
<accession>A0ABV2BCI2</accession>
<gene>
    <name evidence="1" type="ORF">ABVC42_14055</name>
</gene>
<organism evidence="1 2">
    <name type="scientific">Lactobacillus crispatus</name>
    <dbReference type="NCBI Taxonomy" id="47770"/>
    <lineage>
        <taxon>Bacteria</taxon>
        <taxon>Bacillati</taxon>
        <taxon>Bacillota</taxon>
        <taxon>Bacilli</taxon>
        <taxon>Lactobacillales</taxon>
        <taxon>Lactobacillaceae</taxon>
        <taxon>Lactobacillus</taxon>
    </lineage>
</organism>
<evidence type="ECO:0000313" key="1">
    <source>
        <dbReference type="EMBL" id="MES5150955.1"/>
    </source>
</evidence>
<protein>
    <submittedName>
        <fullName evidence="1">Uncharacterized protein</fullName>
    </submittedName>
</protein>
<name>A0ABV2BCI2_9LACO</name>
<dbReference type="Proteomes" id="UP001434419">
    <property type="component" value="Unassembled WGS sequence"/>
</dbReference>
<dbReference type="RefSeq" id="WP_133476430.1">
    <property type="nucleotide sequence ID" value="NZ_JBETVU010000013.1"/>
</dbReference>